<feature type="compositionally biased region" description="Polar residues" evidence="2">
    <location>
        <begin position="189"/>
        <end position="198"/>
    </location>
</feature>
<evidence type="ECO:0000313" key="4">
    <source>
        <dbReference type="EMBL" id="KAK7789077.1"/>
    </source>
</evidence>
<dbReference type="PROSITE" id="PS50174">
    <property type="entry name" value="G_PATCH"/>
    <property type="match status" value="1"/>
</dbReference>
<evidence type="ECO:0000256" key="2">
    <source>
        <dbReference type="SAM" id="MobiDB-lite"/>
    </source>
</evidence>
<feature type="region of interest" description="Disordered" evidence="2">
    <location>
        <begin position="292"/>
        <end position="359"/>
    </location>
</feature>
<dbReference type="InterPro" id="IPR050656">
    <property type="entry name" value="PINX1"/>
</dbReference>
<feature type="compositionally biased region" description="Polar residues" evidence="2">
    <location>
        <begin position="330"/>
        <end position="343"/>
    </location>
</feature>
<feature type="domain" description="G-patch" evidence="3">
    <location>
        <begin position="5"/>
        <end position="51"/>
    </location>
</feature>
<dbReference type="SMART" id="SM00443">
    <property type="entry name" value="G_patch"/>
    <property type="match status" value="1"/>
</dbReference>
<evidence type="ECO:0000313" key="5">
    <source>
        <dbReference type="Proteomes" id="UP001378592"/>
    </source>
</evidence>
<dbReference type="Pfam" id="PF01585">
    <property type="entry name" value="G-patch"/>
    <property type="match status" value="1"/>
</dbReference>
<dbReference type="AlphaFoldDB" id="A0AAN9V042"/>
<name>A0AAN9V042_9ORTH</name>
<accession>A0AAN9V042</accession>
<dbReference type="EMBL" id="JAZDUA010000845">
    <property type="protein sequence ID" value="KAK7789077.1"/>
    <property type="molecule type" value="Genomic_DNA"/>
</dbReference>
<feature type="region of interest" description="Disordered" evidence="2">
    <location>
        <begin position="189"/>
        <end position="215"/>
    </location>
</feature>
<sequence length="359" mass="40693">MALKGLEFARALLEKYGWKDGKGLGRNEDGMAHALKPKCKFDKAGMGNNELSEQFTSQWWEKAYNKVAKNISVIQDESDIQIQQENREELFKTKDARPFSMYNPIDYNAFVKTHVLTGEGVVEVAEPISNPSASSEKDAPVEARSCLTDEEIFQACGGRTVHKGARHGLNLNGKLARIERQEQELLLKYQSSQPSSEASDFEPSGSKKKKKEKIKSNLKGTTIGIESNCVLTFERSKKKKDCRNVLDDSLEISKRKKRKNNIETEFVENPTTFDIPLNYTCSSFLIEDNTDPQYKTSKKKKNQEEIEDVNSGVTDTSTPEPHKKKKKNIQNDAQHSEIINPSLSDRKKKNKKKKKKSIV</sequence>
<feature type="compositionally biased region" description="Basic residues" evidence="2">
    <location>
        <begin position="346"/>
        <end position="359"/>
    </location>
</feature>
<proteinExistence type="predicted"/>
<reference evidence="4 5" key="1">
    <citation type="submission" date="2024-03" db="EMBL/GenBank/DDBJ databases">
        <title>The genome assembly and annotation of the cricket Gryllus longicercus Weissman &amp; Gray.</title>
        <authorList>
            <person name="Szrajer S."/>
            <person name="Gray D."/>
            <person name="Ylla G."/>
        </authorList>
    </citation>
    <scope>NUCLEOTIDE SEQUENCE [LARGE SCALE GENOMIC DNA]</scope>
    <source>
        <strain evidence="4">DAG 2021-001</strain>
        <tissue evidence="4">Whole body minus gut</tissue>
    </source>
</reference>
<protein>
    <recommendedName>
        <fullName evidence="1">G patch domain-containing protein 4</fullName>
    </recommendedName>
</protein>
<dbReference type="InterPro" id="IPR000467">
    <property type="entry name" value="G_patch_dom"/>
</dbReference>
<dbReference type="Proteomes" id="UP001378592">
    <property type="component" value="Unassembled WGS sequence"/>
</dbReference>
<dbReference type="GO" id="GO:0005730">
    <property type="term" value="C:nucleolus"/>
    <property type="evidence" value="ECO:0007669"/>
    <property type="project" value="TreeGrafter"/>
</dbReference>
<dbReference type="PANTHER" id="PTHR23149">
    <property type="entry name" value="G PATCH DOMAIN CONTAINING PROTEIN"/>
    <property type="match status" value="1"/>
</dbReference>
<gene>
    <name evidence="4" type="ORF">R5R35_008695</name>
</gene>
<evidence type="ECO:0000256" key="1">
    <source>
        <dbReference type="ARBA" id="ARBA00040365"/>
    </source>
</evidence>
<dbReference type="GO" id="GO:0003676">
    <property type="term" value="F:nucleic acid binding"/>
    <property type="evidence" value="ECO:0007669"/>
    <property type="project" value="InterPro"/>
</dbReference>
<evidence type="ECO:0000259" key="3">
    <source>
        <dbReference type="PROSITE" id="PS50174"/>
    </source>
</evidence>
<organism evidence="4 5">
    <name type="scientific">Gryllus longicercus</name>
    <dbReference type="NCBI Taxonomy" id="2509291"/>
    <lineage>
        <taxon>Eukaryota</taxon>
        <taxon>Metazoa</taxon>
        <taxon>Ecdysozoa</taxon>
        <taxon>Arthropoda</taxon>
        <taxon>Hexapoda</taxon>
        <taxon>Insecta</taxon>
        <taxon>Pterygota</taxon>
        <taxon>Neoptera</taxon>
        <taxon>Polyneoptera</taxon>
        <taxon>Orthoptera</taxon>
        <taxon>Ensifera</taxon>
        <taxon>Gryllidea</taxon>
        <taxon>Grylloidea</taxon>
        <taxon>Gryllidae</taxon>
        <taxon>Gryllinae</taxon>
        <taxon>Gryllus</taxon>
    </lineage>
</organism>
<comment type="caution">
    <text evidence="4">The sequence shown here is derived from an EMBL/GenBank/DDBJ whole genome shotgun (WGS) entry which is preliminary data.</text>
</comment>
<dbReference type="PANTHER" id="PTHR23149:SF9">
    <property type="entry name" value="G PATCH DOMAIN-CONTAINING PROTEIN 4"/>
    <property type="match status" value="1"/>
</dbReference>
<keyword evidence="5" id="KW-1185">Reference proteome</keyword>